<evidence type="ECO:0000313" key="1">
    <source>
        <dbReference type="EMBL" id="VDM24913.1"/>
    </source>
</evidence>
<sequence length="238" mass="25842">NARKARIRKGVASDIIGNEGSGNVFLSQDSSGADSDATADAEVSIVSSTGHRPILRPVFSSAVRHHSITPHNNLLPPQPSPISYSQLKVESGVGIGVADEREGPRKRNQSFGSVRFLPQAESTWPPPHSCQLTKRQSLLSLEEQPVSGDKNEDDVMAPVAIAEDGNVNEESETEDKGNCEIQIRVDKENSQYDSVDLTTSHLKESEVNFKAISAFAYFDPNNLFLTTQGNQKGSKNLN</sequence>
<protein>
    <submittedName>
        <fullName evidence="3">Kinesin motor domain-containing protein</fullName>
    </submittedName>
</protein>
<dbReference type="STRING" id="6205.A0A0R3WUK2"/>
<reference evidence="1 2" key="2">
    <citation type="submission" date="2018-11" db="EMBL/GenBank/DDBJ databases">
        <authorList>
            <consortium name="Pathogen Informatics"/>
        </authorList>
    </citation>
    <scope>NUCLEOTIDE SEQUENCE [LARGE SCALE GENOMIC DNA]</scope>
</reference>
<dbReference type="WBParaSite" id="TTAC_0000444201-mRNA-1">
    <property type="protein sequence ID" value="TTAC_0000444201-mRNA-1"/>
    <property type="gene ID" value="TTAC_0000444201"/>
</dbReference>
<proteinExistence type="predicted"/>
<dbReference type="EMBL" id="UYWX01004386">
    <property type="protein sequence ID" value="VDM24913.1"/>
    <property type="molecule type" value="Genomic_DNA"/>
</dbReference>
<name>A0A0R3WUK2_HYDTA</name>
<organism evidence="3">
    <name type="scientific">Hydatigena taeniaeformis</name>
    <name type="common">Feline tapeworm</name>
    <name type="synonym">Taenia taeniaeformis</name>
    <dbReference type="NCBI Taxonomy" id="6205"/>
    <lineage>
        <taxon>Eukaryota</taxon>
        <taxon>Metazoa</taxon>
        <taxon>Spiralia</taxon>
        <taxon>Lophotrochozoa</taxon>
        <taxon>Platyhelminthes</taxon>
        <taxon>Cestoda</taxon>
        <taxon>Eucestoda</taxon>
        <taxon>Cyclophyllidea</taxon>
        <taxon>Taeniidae</taxon>
        <taxon>Hydatigera</taxon>
    </lineage>
</organism>
<dbReference type="AlphaFoldDB" id="A0A0R3WUK2"/>
<reference evidence="3" key="1">
    <citation type="submission" date="2017-02" db="UniProtKB">
        <authorList>
            <consortium name="WormBaseParasite"/>
        </authorList>
    </citation>
    <scope>IDENTIFICATION</scope>
</reference>
<gene>
    <name evidence="1" type="ORF">TTAC_LOCUS4427</name>
</gene>
<dbReference type="Proteomes" id="UP000274429">
    <property type="component" value="Unassembled WGS sequence"/>
</dbReference>
<keyword evidence="2" id="KW-1185">Reference proteome</keyword>
<evidence type="ECO:0000313" key="2">
    <source>
        <dbReference type="Proteomes" id="UP000274429"/>
    </source>
</evidence>
<accession>A0A0R3WUK2</accession>
<evidence type="ECO:0000313" key="3">
    <source>
        <dbReference type="WBParaSite" id="TTAC_0000444201-mRNA-1"/>
    </source>
</evidence>